<proteinExistence type="predicted"/>
<name>A0A5C4JE03_9ACTN</name>
<dbReference type="Proteomes" id="UP000309174">
    <property type="component" value="Unassembled WGS sequence"/>
</dbReference>
<dbReference type="AlphaFoldDB" id="A0A5C4JE03"/>
<dbReference type="Gene3D" id="1.10.1740.10">
    <property type="match status" value="1"/>
</dbReference>
<dbReference type="Pfam" id="PF04542">
    <property type="entry name" value="Sigma70_r2"/>
    <property type="match status" value="1"/>
</dbReference>
<dbReference type="GO" id="GO:0003700">
    <property type="term" value="F:DNA-binding transcription factor activity"/>
    <property type="evidence" value="ECO:0007669"/>
    <property type="project" value="InterPro"/>
</dbReference>
<feature type="compositionally biased region" description="Acidic residues" evidence="1">
    <location>
        <begin position="1"/>
        <end position="18"/>
    </location>
</feature>
<evidence type="ECO:0000313" key="3">
    <source>
        <dbReference type="EMBL" id="TMR01223.1"/>
    </source>
</evidence>
<evidence type="ECO:0000259" key="2">
    <source>
        <dbReference type="Pfam" id="PF04542"/>
    </source>
</evidence>
<reference evidence="3 4" key="1">
    <citation type="submission" date="2019-05" db="EMBL/GenBank/DDBJ databases">
        <title>Draft genome sequence of Actinomadura sp. 14C53.</title>
        <authorList>
            <person name="Saricaoglu S."/>
            <person name="Isik K."/>
        </authorList>
    </citation>
    <scope>NUCLEOTIDE SEQUENCE [LARGE SCALE GENOMIC DNA]</scope>
    <source>
        <strain evidence="3 4">14C53</strain>
    </source>
</reference>
<sequence length="68" mass="7072">MGVETEEAVAEGAGDEGDPAAPLTALFADHHVALVRMALLIVGDRPTAEDVVQEVFIAMHGSHPSPPQ</sequence>
<protein>
    <recommendedName>
        <fullName evidence="2">RNA polymerase sigma-70 region 2 domain-containing protein</fullName>
    </recommendedName>
</protein>
<dbReference type="InterPro" id="IPR007627">
    <property type="entry name" value="RNA_pol_sigma70_r2"/>
</dbReference>
<dbReference type="EMBL" id="VCKW01000064">
    <property type="protein sequence ID" value="TMR01223.1"/>
    <property type="molecule type" value="Genomic_DNA"/>
</dbReference>
<dbReference type="OrthoDB" id="2046835at2"/>
<comment type="caution">
    <text evidence="3">The sequence shown here is derived from an EMBL/GenBank/DDBJ whole genome shotgun (WGS) entry which is preliminary data.</text>
</comment>
<feature type="domain" description="RNA polymerase sigma-70 region 2" evidence="2">
    <location>
        <begin position="26"/>
        <end position="61"/>
    </location>
</feature>
<evidence type="ECO:0000256" key="1">
    <source>
        <dbReference type="SAM" id="MobiDB-lite"/>
    </source>
</evidence>
<dbReference type="InterPro" id="IPR013325">
    <property type="entry name" value="RNA_pol_sigma_r2"/>
</dbReference>
<gene>
    <name evidence="3" type="ORF">ETD83_14845</name>
</gene>
<feature type="region of interest" description="Disordered" evidence="1">
    <location>
        <begin position="1"/>
        <end position="21"/>
    </location>
</feature>
<accession>A0A5C4JE03</accession>
<evidence type="ECO:0000313" key="4">
    <source>
        <dbReference type="Proteomes" id="UP000309174"/>
    </source>
</evidence>
<dbReference type="GO" id="GO:0006352">
    <property type="term" value="P:DNA-templated transcription initiation"/>
    <property type="evidence" value="ECO:0007669"/>
    <property type="project" value="InterPro"/>
</dbReference>
<organism evidence="3 4">
    <name type="scientific">Actinomadura soli</name>
    <dbReference type="NCBI Taxonomy" id="2508997"/>
    <lineage>
        <taxon>Bacteria</taxon>
        <taxon>Bacillati</taxon>
        <taxon>Actinomycetota</taxon>
        <taxon>Actinomycetes</taxon>
        <taxon>Streptosporangiales</taxon>
        <taxon>Thermomonosporaceae</taxon>
        <taxon>Actinomadura</taxon>
    </lineage>
</organism>
<dbReference type="SUPFAM" id="SSF88946">
    <property type="entry name" value="Sigma2 domain of RNA polymerase sigma factors"/>
    <property type="match status" value="1"/>
</dbReference>
<keyword evidence="4" id="KW-1185">Reference proteome</keyword>